<keyword evidence="6" id="KW-1017">Isopeptide bond</keyword>
<dbReference type="Pfam" id="PF16211">
    <property type="entry name" value="Histone_H2A_C"/>
    <property type="match status" value="1"/>
</dbReference>
<accession>J7GP62</accession>
<feature type="domain" description="Core Histone H2A/H2B/H3" evidence="11">
    <location>
        <begin position="12"/>
        <end position="91"/>
    </location>
</feature>
<dbReference type="Pfam" id="PF00125">
    <property type="entry name" value="Histone"/>
    <property type="match status" value="1"/>
</dbReference>
<dbReference type="InterPro" id="IPR002119">
    <property type="entry name" value="Histone_H2A"/>
</dbReference>
<comment type="function">
    <text evidence="1">Core component of nucleosome. Nucleosomes wrap and compact DNA into chromatin, limiting DNA accessibility to the cellular machineries which require DNA as a template. Histones thereby play a central role in transcription regulation, DNA repair, DNA replication and chromosomal stability. DNA accessibility is regulated via a complex set of post-translational modifications of histones, also called histone code, and nucleosome remodeling.</text>
</comment>
<keyword evidence="7 9" id="KW-0539">Nucleus</keyword>
<dbReference type="PANTHER" id="PTHR23430">
    <property type="entry name" value="HISTONE H2A"/>
    <property type="match status" value="1"/>
</dbReference>
<evidence type="ECO:0000256" key="4">
    <source>
        <dbReference type="ARBA" id="ARBA00010691"/>
    </source>
</evidence>
<comment type="subcellular location">
    <subcellularLocation>
        <location evidence="3">Chromosome</location>
    </subcellularLocation>
    <subcellularLocation>
        <location evidence="2 9">Nucleus</location>
    </subcellularLocation>
</comment>
<sequence>MPTSTFRSDSGKTRVKSKSRSSRAGLSMPVGRIHRILKNGNYAPRIGGGAAVYLSAVLEYLAAEILELAAKAADDNQRTRISPRHILLAVRNDDELNKMLEGVTISQGGVIPHIEQKLLPKKTNMKSQHNTNSSSQEY</sequence>
<evidence type="ECO:0000313" key="16">
    <source>
        <dbReference type="RefSeq" id="XP_035457674.1"/>
    </source>
</evidence>
<feature type="region of interest" description="Disordered" evidence="10">
    <location>
        <begin position="1"/>
        <end position="25"/>
    </location>
</feature>
<evidence type="ECO:0000313" key="15">
    <source>
        <dbReference type="Proteomes" id="UP000829999"/>
    </source>
</evidence>
<evidence type="ECO:0000256" key="9">
    <source>
        <dbReference type="RuleBase" id="RU003767"/>
    </source>
</evidence>
<feature type="domain" description="Histone H2A C-terminal" evidence="12">
    <location>
        <begin position="94"/>
        <end position="127"/>
    </location>
</feature>
<dbReference type="FunFam" id="1.10.20.10:FF:000103">
    <property type="entry name" value="Histone H2A type 1"/>
    <property type="match status" value="1"/>
</dbReference>
<keyword evidence="5 9" id="KW-0158">Chromosome</keyword>
<dbReference type="SUPFAM" id="SSF47113">
    <property type="entry name" value="Histone-fold"/>
    <property type="match status" value="1"/>
</dbReference>
<evidence type="ECO:0000256" key="8">
    <source>
        <dbReference type="ARBA" id="ARBA00023269"/>
    </source>
</evidence>
<dbReference type="CDD" id="cd00074">
    <property type="entry name" value="HFD_H2A"/>
    <property type="match status" value="1"/>
</dbReference>
<evidence type="ECO:0000256" key="10">
    <source>
        <dbReference type="SAM" id="MobiDB-lite"/>
    </source>
</evidence>
<protein>
    <recommendedName>
        <fullName evidence="9">Histone H2A</fullName>
    </recommendedName>
</protein>
<proteinExistence type="evidence at transcript level"/>
<evidence type="ECO:0000313" key="14">
    <source>
        <dbReference type="EMBL" id="SOQ34420.1"/>
    </source>
</evidence>
<dbReference type="InterPro" id="IPR007125">
    <property type="entry name" value="H2A/H2B/H3"/>
</dbReference>
<dbReference type="RefSeq" id="XP_035457674.1">
    <property type="nucleotide sequence ID" value="XM_035601781.2"/>
</dbReference>
<dbReference type="InterPro" id="IPR032454">
    <property type="entry name" value="Histone_H2A_C"/>
</dbReference>
<dbReference type="AlphaFoldDB" id="J7GP62"/>
<dbReference type="GO" id="GO:0046982">
    <property type="term" value="F:protein heterodimerization activity"/>
    <property type="evidence" value="ECO:0007669"/>
    <property type="project" value="InterPro"/>
</dbReference>
<reference evidence="13" key="1">
    <citation type="journal article" date="2012" name="J. Virol.">
        <title>Baculoviruses modulate a proapoptotic DNA damage response to promote virus multiplication.</title>
        <authorList>
            <person name="Mitchell J.K."/>
            <person name="Friesen P.D."/>
        </authorList>
    </citation>
    <scope>NUCLEOTIDE SEQUENCE</scope>
</reference>
<dbReference type="Gene3D" id="1.10.20.10">
    <property type="entry name" value="Histone, subunit A"/>
    <property type="match status" value="1"/>
</dbReference>
<reference evidence="14" key="2">
    <citation type="submission" date="2016-07" db="EMBL/GenBank/DDBJ databases">
        <authorList>
            <person name="Bretaudeau A."/>
        </authorList>
    </citation>
    <scope>NUCLEOTIDE SEQUENCE</scope>
    <source>
        <strain evidence="14">Rice</strain>
        <tissue evidence="14">Whole body</tissue>
    </source>
</reference>
<dbReference type="EMBL" id="ODYU01000145">
    <property type="protein sequence ID" value="SOQ34420.1"/>
    <property type="molecule type" value="Genomic_DNA"/>
</dbReference>
<dbReference type="OrthoDB" id="9799930at2759"/>
<comment type="subunit">
    <text evidence="9">The nucleosome is a histone octamer containing two molecules each of H2A, H2B, H3 and H4 assembled in one H3-H4 heterotetramer and two H2A-H2B heterodimers. The octamer wraps approximately 147 bp of DNA.</text>
</comment>
<dbReference type="Proteomes" id="UP000829999">
    <property type="component" value="Chromosome 20"/>
</dbReference>
<evidence type="ECO:0000259" key="11">
    <source>
        <dbReference type="Pfam" id="PF00125"/>
    </source>
</evidence>
<dbReference type="EMBL" id="JX154397">
    <property type="protein sequence ID" value="AFP81724.1"/>
    <property type="molecule type" value="mRNA"/>
</dbReference>
<evidence type="ECO:0000256" key="3">
    <source>
        <dbReference type="ARBA" id="ARBA00004286"/>
    </source>
</evidence>
<evidence type="ECO:0000313" key="13">
    <source>
        <dbReference type="EMBL" id="AFP81724.1"/>
    </source>
</evidence>
<name>J7GP62_SPOFR</name>
<dbReference type="PRINTS" id="PR00620">
    <property type="entry name" value="HISTONEH2A"/>
</dbReference>
<evidence type="ECO:0000256" key="5">
    <source>
        <dbReference type="ARBA" id="ARBA00022454"/>
    </source>
</evidence>
<dbReference type="GO" id="GO:0005634">
    <property type="term" value="C:nucleus"/>
    <property type="evidence" value="ECO:0007669"/>
    <property type="project" value="UniProtKB-SubCell"/>
</dbReference>
<dbReference type="GO" id="GO:0003677">
    <property type="term" value="F:DNA binding"/>
    <property type="evidence" value="ECO:0007669"/>
    <property type="project" value="UniProtKB-KW"/>
</dbReference>
<dbReference type="InterPro" id="IPR009072">
    <property type="entry name" value="Histone-fold"/>
</dbReference>
<dbReference type="GO" id="GO:0030527">
    <property type="term" value="F:structural constituent of chromatin"/>
    <property type="evidence" value="ECO:0007669"/>
    <property type="project" value="InterPro"/>
</dbReference>
<comment type="similarity">
    <text evidence="4 9">Belongs to the histone H2A family.</text>
</comment>
<organism evidence="13">
    <name type="scientific">Spodoptera frugiperda</name>
    <name type="common">Fall armyworm</name>
    <dbReference type="NCBI Taxonomy" id="7108"/>
    <lineage>
        <taxon>Eukaryota</taxon>
        <taxon>Metazoa</taxon>
        <taxon>Ecdysozoa</taxon>
        <taxon>Arthropoda</taxon>
        <taxon>Hexapoda</taxon>
        <taxon>Insecta</taxon>
        <taxon>Pterygota</taxon>
        <taxon>Neoptera</taxon>
        <taxon>Endopterygota</taxon>
        <taxon>Lepidoptera</taxon>
        <taxon>Glossata</taxon>
        <taxon>Ditrysia</taxon>
        <taxon>Noctuoidea</taxon>
        <taxon>Noctuidae</taxon>
        <taxon>Amphipyrinae</taxon>
        <taxon>Spodoptera</taxon>
    </lineage>
</organism>
<evidence type="ECO:0000256" key="7">
    <source>
        <dbReference type="ARBA" id="ARBA00023242"/>
    </source>
</evidence>
<gene>
    <name evidence="13" type="primary">h2ax</name>
    <name evidence="16" type="synonym">LOC118281214</name>
    <name evidence="14" type="ORF">SFRICE_003100</name>
</gene>
<evidence type="ECO:0000256" key="6">
    <source>
        <dbReference type="ARBA" id="ARBA00022499"/>
    </source>
</evidence>
<keyword evidence="9" id="KW-0238">DNA-binding</keyword>
<evidence type="ECO:0000259" key="12">
    <source>
        <dbReference type="Pfam" id="PF16211"/>
    </source>
</evidence>
<evidence type="ECO:0000256" key="2">
    <source>
        <dbReference type="ARBA" id="ARBA00004123"/>
    </source>
</evidence>
<keyword evidence="8 9" id="KW-0544">Nucleosome core</keyword>
<dbReference type="GO" id="GO:0000786">
    <property type="term" value="C:nucleosome"/>
    <property type="evidence" value="ECO:0007669"/>
    <property type="project" value="UniProtKB-KW"/>
</dbReference>
<dbReference type="SMART" id="SM00414">
    <property type="entry name" value="H2A"/>
    <property type="match status" value="1"/>
</dbReference>
<reference evidence="16" key="3">
    <citation type="submission" date="2025-04" db="UniProtKB">
        <authorList>
            <consortium name="RefSeq"/>
        </authorList>
    </citation>
    <scope>IDENTIFICATION</scope>
    <source>
        <tissue evidence="16">Whole larval tissue</tissue>
    </source>
</reference>
<evidence type="ECO:0000256" key="1">
    <source>
        <dbReference type="ARBA" id="ARBA00002001"/>
    </source>
</evidence>
<keyword evidence="15" id="KW-1185">Reference proteome</keyword>